<reference evidence="2 3" key="1">
    <citation type="journal article" date="2012" name="J. Bacteriol.">
        <title>Genome sequence of the model hyperthermophilic archaeon Thermococcus litoralis NS-C.</title>
        <authorList>
            <person name="Gardner A.F."/>
            <person name="Kumar S."/>
            <person name="Perler F.B."/>
        </authorList>
    </citation>
    <scope>NUCLEOTIDE SEQUENCE [LARGE SCALE GENOMIC DNA]</scope>
    <source>
        <strain evidence="3">ATCC 51850 / DSM 5473 / JCM 8560 / NS-C</strain>
    </source>
</reference>
<organism evidence="2 3">
    <name type="scientific">Thermococcus litoralis (strain ATCC 51850 / DSM 5473 / JCM 8560 / NS-C)</name>
    <dbReference type="NCBI Taxonomy" id="523849"/>
    <lineage>
        <taxon>Archaea</taxon>
        <taxon>Methanobacteriati</taxon>
        <taxon>Methanobacteriota</taxon>
        <taxon>Thermococci</taxon>
        <taxon>Thermococcales</taxon>
        <taxon>Thermococcaceae</taxon>
        <taxon>Thermococcus</taxon>
    </lineage>
</organism>
<name>H3ZKJ9_THELN</name>
<dbReference type="Proteomes" id="UP000015502">
    <property type="component" value="Chromosome"/>
</dbReference>
<feature type="transmembrane region" description="Helical" evidence="1">
    <location>
        <begin position="6"/>
        <end position="24"/>
    </location>
</feature>
<sequence length="162" mass="19597">MKKNLYFILIALLLVSAFSIYSWWQCKEKEKRMLVEMYTKFELNRWELESMGETFEHLLQNNASDEVIQLYARNYRDNVFVAKNTFIILASKEEKFWKLYVAMGDLFDFLNNVSKRKDVEENLETLKQFDSLFKELNKYRDPFDIPDELAEKAFNLSKQLKW</sequence>
<dbReference type="HOGENOM" id="CLU_1631740_0_0_2"/>
<dbReference type="KEGG" id="tlt:OCC_08055"/>
<proteinExistence type="predicted"/>
<gene>
    <name evidence="2" type="ORF">OCC_08055</name>
</gene>
<protein>
    <submittedName>
        <fullName evidence="2">Uncharacterized protein</fullName>
    </submittedName>
</protein>
<keyword evidence="1" id="KW-0812">Transmembrane</keyword>
<dbReference type="RefSeq" id="WP_004066735.1">
    <property type="nucleotide sequence ID" value="NC_022084.1"/>
</dbReference>
<keyword evidence="1" id="KW-1133">Transmembrane helix</keyword>
<dbReference type="GeneID" id="16550810"/>
<dbReference type="OrthoDB" id="103575at2157"/>
<keyword evidence="3" id="KW-1185">Reference proteome</keyword>
<dbReference type="AlphaFoldDB" id="H3ZKJ9"/>
<dbReference type="EMBL" id="CP006670">
    <property type="protein sequence ID" value="EHR79431.1"/>
    <property type="molecule type" value="Genomic_DNA"/>
</dbReference>
<evidence type="ECO:0000313" key="2">
    <source>
        <dbReference type="EMBL" id="EHR79431.1"/>
    </source>
</evidence>
<accession>H3ZKJ9</accession>
<keyword evidence="1" id="KW-0472">Membrane</keyword>
<dbReference type="PaxDb" id="523849-OCC_08055"/>
<evidence type="ECO:0000313" key="3">
    <source>
        <dbReference type="Proteomes" id="UP000015502"/>
    </source>
</evidence>
<dbReference type="STRING" id="523849.OCC_08055"/>
<evidence type="ECO:0000256" key="1">
    <source>
        <dbReference type="SAM" id="Phobius"/>
    </source>
</evidence>